<dbReference type="Proteomes" id="UP000077154">
    <property type="component" value="Unassembled WGS sequence"/>
</dbReference>
<dbReference type="AlphaFoldDB" id="A0A177AJD2"/>
<evidence type="ECO:0000313" key="2">
    <source>
        <dbReference type="EMBL" id="OAF62189.2"/>
    </source>
</evidence>
<feature type="region of interest" description="Disordered" evidence="1">
    <location>
        <begin position="103"/>
        <end position="162"/>
    </location>
</feature>
<dbReference type="OrthoDB" id="3439981at2759"/>
<name>A0A177AJD2_9PEZI</name>
<dbReference type="VEuPathDB" id="FungiDB:GMDG_00144"/>
<feature type="compositionally biased region" description="Acidic residues" evidence="1">
    <location>
        <begin position="103"/>
        <end position="136"/>
    </location>
</feature>
<protein>
    <submittedName>
        <fullName evidence="2">Uncharacterized protein</fullName>
    </submittedName>
</protein>
<organism evidence="2">
    <name type="scientific">Pseudogymnoascus destructans</name>
    <dbReference type="NCBI Taxonomy" id="655981"/>
    <lineage>
        <taxon>Eukaryota</taxon>
        <taxon>Fungi</taxon>
        <taxon>Dikarya</taxon>
        <taxon>Ascomycota</taxon>
        <taxon>Pezizomycotina</taxon>
        <taxon>Leotiomycetes</taxon>
        <taxon>Thelebolales</taxon>
        <taxon>Thelebolaceae</taxon>
        <taxon>Pseudogymnoascus</taxon>
    </lineage>
</organism>
<dbReference type="GeneID" id="36284091"/>
<feature type="compositionally biased region" description="Acidic residues" evidence="1">
    <location>
        <begin position="145"/>
        <end position="162"/>
    </location>
</feature>
<dbReference type="EMBL" id="KV441387">
    <property type="protein sequence ID" value="OAF62189.2"/>
    <property type="molecule type" value="Genomic_DNA"/>
</dbReference>
<sequence length="184" mass="21043">MYAYPSIPGAPIKKYPLQMDALPVPRGWVPDAWFKAYNAADSQIYHLVGRDCRISKRKRESGETRERALRLWERYPINKVMWAERWREDRGAEVAGVAGVAVMEEEEEGGGEESEELEGEIDGDDEDEESGDEEEVGERGTEIVWEQEVEESEEGEDEEMVDAMDVDGDSIEGAYDMSYLFEEF</sequence>
<dbReference type="RefSeq" id="XP_024327462.1">
    <property type="nucleotide sequence ID" value="XM_024464685.1"/>
</dbReference>
<proteinExistence type="predicted"/>
<gene>
    <name evidence="2" type="ORF">VC83_00999</name>
</gene>
<reference evidence="2" key="1">
    <citation type="submission" date="2016-03" db="EMBL/GenBank/DDBJ databases">
        <title>Updated assembly of Pseudogymnoascus destructans, the fungus causing white-nose syndrome of bats.</title>
        <authorList>
            <person name="Palmer J.M."/>
            <person name="Drees K.P."/>
            <person name="Foster J.T."/>
            <person name="Lindner D.L."/>
        </authorList>
    </citation>
    <scope>NUCLEOTIDE SEQUENCE [LARGE SCALE GENOMIC DNA]</scope>
    <source>
        <strain evidence="2">20631-21</strain>
    </source>
</reference>
<evidence type="ECO:0000256" key="1">
    <source>
        <dbReference type="SAM" id="MobiDB-lite"/>
    </source>
</evidence>
<accession>A0A177AJD2</accession>